<accession>A0A1F4SQ80</accession>
<dbReference type="Proteomes" id="UP000178417">
    <property type="component" value="Unassembled WGS sequence"/>
</dbReference>
<organism evidence="6 7">
    <name type="scientific">candidate division WOR-1 bacterium RIFOXYB2_FULL_37_13</name>
    <dbReference type="NCBI Taxonomy" id="1802579"/>
    <lineage>
        <taxon>Bacteria</taxon>
        <taxon>Bacillati</taxon>
        <taxon>Saganbacteria</taxon>
    </lineage>
</organism>
<sequence>MYLNEIARTQPIQRSGVLGKLAEKLPVPNGEQIFHPIFTAFNYTNICNARCAMCLEDANHKGFPPFSLDEATKVLTQIADQIQTRDKGYLHLWGGEPFIDLELLYGIIEVADKLGFNWVEVATNGFWGKAVDRARIILSEIRKRISRLAFSLQISCDNFHNLDQVILNVEYLANIIYLVKTEFSAVAIRINCVGLKDFTSQHNLAAALGRKIPDSSSFFDARGEVEQNNFIIISNNRNSRIPTSIFSPSMSGRCNEELSHLFSGERVNPNKVPLIRMPLEPNISIGVDRQFYISLQFTSPCILSMGDIGTHSVAELVARVEADPIAVSLLKHGYSEIYPNLKEVFPQFDLLARRFYSVYDILKGLEVDNPFDVLSV</sequence>
<evidence type="ECO:0000256" key="1">
    <source>
        <dbReference type="ARBA" id="ARBA00022691"/>
    </source>
</evidence>
<name>A0A1F4SQ80_UNCSA</name>
<dbReference type="GO" id="GO:0051536">
    <property type="term" value="F:iron-sulfur cluster binding"/>
    <property type="evidence" value="ECO:0007669"/>
    <property type="project" value="UniProtKB-KW"/>
</dbReference>
<feature type="domain" description="Radical SAM core" evidence="5">
    <location>
        <begin position="42"/>
        <end position="198"/>
    </location>
</feature>
<dbReference type="Gene3D" id="3.20.20.70">
    <property type="entry name" value="Aldolase class I"/>
    <property type="match status" value="1"/>
</dbReference>
<dbReference type="AlphaFoldDB" id="A0A1F4SQ80"/>
<proteinExistence type="predicted"/>
<keyword evidence="1" id="KW-0949">S-adenosyl-L-methionine</keyword>
<gene>
    <name evidence="6" type="ORF">A2310_01100</name>
</gene>
<dbReference type="GO" id="GO:0046872">
    <property type="term" value="F:metal ion binding"/>
    <property type="evidence" value="ECO:0007669"/>
    <property type="project" value="UniProtKB-KW"/>
</dbReference>
<keyword evidence="3" id="KW-0408">Iron</keyword>
<dbReference type="InterPro" id="IPR007197">
    <property type="entry name" value="rSAM"/>
</dbReference>
<protein>
    <recommendedName>
        <fullName evidence="5">Radical SAM core domain-containing protein</fullName>
    </recommendedName>
</protein>
<reference evidence="6 7" key="1">
    <citation type="journal article" date="2016" name="Nat. Commun.">
        <title>Thousands of microbial genomes shed light on interconnected biogeochemical processes in an aquifer system.</title>
        <authorList>
            <person name="Anantharaman K."/>
            <person name="Brown C.T."/>
            <person name="Hug L.A."/>
            <person name="Sharon I."/>
            <person name="Castelle C.J."/>
            <person name="Probst A.J."/>
            <person name="Thomas B.C."/>
            <person name="Singh A."/>
            <person name="Wilkins M.J."/>
            <person name="Karaoz U."/>
            <person name="Brodie E.L."/>
            <person name="Williams K.H."/>
            <person name="Hubbard S.S."/>
            <person name="Banfield J.F."/>
        </authorList>
    </citation>
    <scope>NUCLEOTIDE SEQUENCE [LARGE SCALE GENOMIC DNA]</scope>
</reference>
<dbReference type="SFLD" id="SFLDS00029">
    <property type="entry name" value="Radical_SAM"/>
    <property type="match status" value="1"/>
</dbReference>
<comment type="caution">
    <text evidence="6">The sequence shown here is derived from an EMBL/GenBank/DDBJ whole genome shotgun (WGS) entry which is preliminary data.</text>
</comment>
<evidence type="ECO:0000256" key="3">
    <source>
        <dbReference type="ARBA" id="ARBA00023004"/>
    </source>
</evidence>
<dbReference type="GO" id="GO:0003824">
    <property type="term" value="F:catalytic activity"/>
    <property type="evidence" value="ECO:0007669"/>
    <property type="project" value="InterPro"/>
</dbReference>
<dbReference type="EMBL" id="MEUB01000035">
    <property type="protein sequence ID" value="OGC21863.1"/>
    <property type="molecule type" value="Genomic_DNA"/>
</dbReference>
<dbReference type="CDD" id="cd01335">
    <property type="entry name" value="Radical_SAM"/>
    <property type="match status" value="1"/>
</dbReference>
<evidence type="ECO:0000313" key="6">
    <source>
        <dbReference type="EMBL" id="OGC21863.1"/>
    </source>
</evidence>
<dbReference type="InterPro" id="IPR058240">
    <property type="entry name" value="rSAM_sf"/>
</dbReference>
<evidence type="ECO:0000259" key="5">
    <source>
        <dbReference type="Pfam" id="PF04055"/>
    </source>
</evidence>
<keyword evidence="2" id="KW-0479">Metal-binding</keyword>
<dbReference type="PANTHER" id="PTHR11228:SF7">
    <property type="entry name" value="PQQA PEPTIDE CYCLASE"/>
    <property type="match status" value="1"/>
</dbReference>
<evidence type="ECO:0000256" key="4">
    <source>
        <dbReference type="ARBA" id="ARBA00023014"/>
    </source>
</evidence>
<dbReference type="PANTHER" id="PTHR11228">
    <property type="entry name" value="RADICAL SAM DOMAIN PROTEIN"/>
    <property type="match status" value="1"/>
</dbReference>
<dbReference type="InterPro" id="IPR013785">
    <property type="entry name" value="Aldolase_TIM"/>
</dbReference>
<keyword evidence="4" id="KW-0411">Iron-sulfur</keyword>
<dbReference type="SUPFAM" id="SSF102114">
    <property type="entry name" value="Radical SAM enzymes"/>
    <property type="match status" value="1"/>
</dbReference>
<evidence type="ECO:0000313" key="7">
    <source>
        <dbReference type="Proteomes" id="UP000178417"/>
    </source>
</evidence>
<dbReference type="InterPro" id="IPR050377">
    <property type="entry name" value="Radical_SAM_PqqE_MftC-like"/>
</dbReference>
<evidence type="ECO:0000256" key="2">
    <source>
        <dbReference type="ARBA" id="ARBA00022723"/>
    </source>
</evidence>
<dbReference type="STRING" id="1802579.A2310_01100"/>
<dbReference type="Pfam" id="PF04055">
    <property type="entry name" value="Radical_SAM"/>
    <property type="match status" value="1"/>
</dbReference>